<evidence type="ECO:0000256" key="1">
    <source>
        <dbReference type="ARBA" id="ARBA00022737"/>
    </source>
</evidence>
<dbReference type="Proteomes" id="UP000566819">
    <property type="component" value="Unassembled WGS sequence"/>
</dbReference>
<dbReference type="AlphaFoldDB" id="A0A8H4W062"/>
<accession>A0A8H4W062</accession>
<gene>
    <name evidence="3" type="ORF">G7Y89_g8893</name>
</gene>
<dbReference type="Pfam" id="PF24883">
    <property type="entry name" value="NPHP3_N"/>
    <property type="match status" value="1"/>
</dbReference>
<evidence type="ECO:0000313" key="3">
    <source>
        <dbReference type="EMBL" id="KAF4629263.1"/>
    </source>
</evidence>
<dbReference type="OrthoDB" id="538223at2759"/>
<feature type="domain" description="Nephrocystin 3-like N-terminal" evidence="2">
    <location>
        <begin position="87"/>
        <end position="265"/>
    </location>
</feature>
<name>A0A8H4W062_9HELO</name>
<dbReference type="InterPro" id="IPR056884">
    <property type="entry name" value="NPHP3-like_N"/>
</dbReference>
<dbReference type="EMBL" id="JAAMPI010000700">
    <property type="protein sequence ID" value="KAF4629263.1"/>
    <property type="molecule type" value="Genomic_DNA"/>
</dbReference>
<keyword evidence="1" id="KW-0677">Repeat</keyword>
<dbReference type="InterPro" id="IPR027417">
    <property type="entry name" value="P-loop_NTPase"/>
</dbReference>
<evidence type="ECO:0000259" key="2">
    <source>
        <dbReference type="Pfam" id="PF24883"/>
    </source>
</evidence>
<keyword evidence="4" id="KW-1185">Reference proteome</keyword>
<dbReference type="PANTHER" id="PTHR10039:SF16">
    <property type="entry name" value="GPI INOSITOL-DEACYLASE"/>
    <property type="match status" value="1"/>
</dbReference>
<evidence type="ECO:0000313" key="4">
    <source>
        <dbReference type="Proteomes" id="UP000566819"/>
    </source>
</evidence>
<comment type="caution">
    <text evidence="3">The sequence shown here is derived from an EMBL/GenBank/DDBJ whole genome shotgun (WGS) entry which is preliminary data.</text>
</comment>
<dbReference type="Gene3D" id="3.40.50.300">
    <property type="entry name" value="P-loop containing nucleotide triphosphate hydrolases"/>
    <property type="match status" value="1"/>
</dbReference>
<organism evidence="3 4">
    <name type="scientific">Cudoniella acicularis</name>
    <dbReference type="NCBI Taxonomy" id="354080"/>
    <lineage>
        <taxon>Eukaryota</taxon>
        <taxon>Fungi</taxon>
        <taxon>Dikarya</taxon>
        <taxon>Ascomycota</taxon>
        <taxon>Pezizomycotina</taxon>
        <taxon>Leotiomycetes</taxon>
        <taxon>Helotiales</taxon>
        <taxon>Tricladiaceae</taxon>
        <taxon>Cudoniella</taxon>
    </lineage>
</organism>
<proteinExistence type="predicted"/>
<dbReference type="PANTHER" id="PTHR10039">
    <property type="entry name" value="AMELOGENIN"/>
    <property type="match status" value="1"/>
</dbReference>
<protein>
    <recommendedName>
        <fullName evidence="2">Nephrocystin 3-like N-terminal domain-containing protein</fullName>
    </recommendedName>
</protein>
<reference evidence="3 4" key="1">
    <citation type="submission" date="2020-03" db="EMBL/GenBank/DDBJ databases">
        <title>Draft Genome Sequence of Cudoniella acicularis.</title>
        <authorList>
            <person name="Buettner E."/>
            <person name="Kellner H."/>
        </authorList>
    </citation>
    <scope>NUCLEOTIDE SEQUENCE [LARGE SCALE GENOMIC DNA]</scope>
    <source>
        <strain evidence="3 4">DSM 108380</strain>
    </source>
</reference>
<sequence length="266" mass="29288">MGYPREPPMKFEYSGVGDQFNNSSDGMLNVSTGSGTTFNAKNMSFGSSSSSISTIDRALSLLHHTNPKADKAAIEHEKGPHLPICSNWIFSHPTFVAWRDEPHSQLLWIKGNSGTGKTMLLVGVVNKLLPGVSNGQKKHGDKKEVEGGDEGEGDIGAYFFCQRNGTNDSKLPHATTVLKGLIYLLVLQKDSLKDRLDNLSILESSDQDSNSVFILSEILINMLLDLEKSRVYFIVDAIGAIEEGLEQLLAQINYISETCNNIRWLQ</sequence>